<reference evidence="10" key="1">
    <citation type="journal article" date="2019" name="Int. J. Syst. Evol. Microbiol.">
        <title>The Global Catalogue of Microorganisms (GCM) 10K type strain sequencing project: providing services to taxonomists for standard genome sequencing and annotation.</title>
        <authorList>
            <consortium name="The Broad Institute Genomics Platform"/>
            <consortium name="The Broad Institute Genome Sequencing Center for Infectious Disease"/>
            <person name="Wu L."/>
            <person name="Ma J."/>
        </authorList>
    </citation>
    <scope>NUCLEOTIDE SEQUENCE [LARGE SCALE GENOMIC DNA]</scope>
    <source>
        <strain evidence="10">JCM 18063</strain>
    </source>
</reference>
<keyword evidence="2" id="KW-0963">Cytoplasm</keyword>
<keyword evidence="3" id="KW-0805">Transcription regulation</keyword>
<dbReference type="InterPro" id="IPR039422">
    <property type="entry name" value="MarR/SlyA-like"/>
</dbReference>
<dbReference type="SUPFAM" id="SSF46785">
    <property type="entry name" value="Winged helix' DNA-binding domain"/>
    <property type="match status" value="1"/>
</dbReference>
<comment type="subcellular location">
    <subcellularLocation>
        <location evidence="1">Cytoplasm</location>
    </subcellularLocation>
</comment>
<feature type="domain" description="HTH marR-type" evidence="8">
    <location>
        <begin position="11"/>
        <end position="145"/>
    </location>
</feature>
<dbReference type="InterPro" id="IPR055166">
    <property type="entry name" value="Transc_reg_Sar_Rot_HTH"/>
</dbReference>
<comment type="caution">
    <text evidence="9">The sequence shown here is derived from an EMBL/GenBank/DDBJ whole genome shotgun (WGS) entry which is preliminary data.</text>
</comment>
<dbReference type="Pfam" id="PF22381">
    <property type="entry name" value="Staph_reg_Sar_Rot"/>
    <property type="match status" value="1"/>
</dbReference>
<protein>
    <recommendedName>
        <fullName evidence="7">HTH-type transcriptional regulator MgrA</fullName>
    </recommendedName>
</protein>
<proteinExistence type="predicted"/>
<dbReference type="InterPro" id="IPR036390">
    <property type="entry name" value="WH_DNA-bd_sf"/>
</dbReference>
<evidence type="ECO:0000259" key="8">
    <source>
        <dbReference type="PROSITE" id="PS50995"/>
    </source>
</evidence>
<evidence type="ECO:0000256" key="6">
    <source>
        <dbReference type="ARBA" id="ARBA00023163"/>
    </source>
</evidence>
<gene>
    <name evidence="9" type="ORF">GCM10023216_01430</name>
</gene>
<evidence type="ECO:0000256" key="1">
    <source>
        <dbReference type="ARBA" id="ARBA00004496"/>
    </source>
</evidence>
<evidence type="ECO:0000256" key="7">
    <source>
        <dbReference type="ARBA" id="ARBA00040307"/>
    </source>
</evidence>
<dbReference type="RefSeq" id="WP_172152019.1">
    <property type="nucleotide sequence ID" value="NZ_BAABID010000002.1"/>
</dbReference>
<name>A0ABP8XX11_9MICO</name>
<dbReference type="EMBL" id="BAABID010000002">
    <property type="protein sequence ID" value="GAA4717192.1"/>
    <property type="molecule type" value="Genomic_DNA"/>
</dbReference>
<dbReference type="Proteomes" id="UP001500956">
    <property type="component" value="Unassembled WGS sequence"/>
</dbReference>
<sequence>MDRPEDPLALEAQVCFALSAAARAMVALYRPVLEPLGLTHPQYLVMLGLWEDAGAGRTTTATDLADRLLLDPGTLSPLLRRLEEHGLLARQRSRSDGRVVEVHLTDAGTDLRRAAVEVPGKVVAASGLELDELERVRAASAAVIAAAHSDRADTVGL</sequence>
<dbReference type="PROSITE" id="PS50995">
    <property type="entry name" value="HTH_MARR_2"/>
    <property type="match status" value="1"/>
</dbReference>
<evidence type="ECO:0000256" key="5">
    <source>
        <dbReference type="ARBA" id="ARBA00023125"/>
    </source>
</evidence>
<keyword evidence="10" id="KW-1185">Reference proteome</keyword>
<dbReference type="InterPro" id="IPR023187">
    <property type="entry name" value="Tscrpt_reg_MarR-type_CS"/>
</dbReference>
<dbReference type="PANTHER" id="PTHR33164">
    <property type="entry name" value="TRANSCRIPTIONAL REGULATOR, MARR FAMILY"/>
    <property type="match status" value="1"/>
</dbReference>
<dbReference type="InterPro" id="IPR036388">
    <property type="entry name" value="WH-like_DNA-bd_sf"/>
</dbReference>
<keyword evidence="4" id="KW-0843">Virulence</keyword>
<evidence type="ECO:0000256" key="4">
    <source>
        <dbReference type="ARBA" id="ARBA00023026"/>
    </source>
</evidence>
<evidence type="ECO:0000256" key="3">
    <source>
        <dbReference type="ARBA" id="ARBA00023015"/>
    </source>
</evidence>
<dbReference type="PANTHER" id="PTHR33164:SF5">
    <property type="entry name" value="ORGANIC HYDROPEROXIDE RESISTANCE TRANSCRIPTIONAL REGULATOR"/>
    <property type="match status" value="1"/>
</dbReference>
<dbReference type="InterPro" id="IPR000835">
    <property type="entry name" value="HTH_MarR-typ"/>
</dbReference>
<dbReference type="SMART" id="SM00347">
    <property type="entry name" value="HTH_MARR"/>
    <property type="match status" value="1"/>
</dbReference>
<dbReference type="PROSITE" id="PS01117">
    <property type="entry name" value="HTH_MARR_1"/>
    <property type="match status" value="1"/>
</dbReference>
<dbReference type="Gene3D" id="1.10.10.10">
    <property type="entry name" value="Winged helix-like DNA-binding domain superfamily/Winged helix DNA-binding domain"/>
    <property type="match status" value="1"/>
</dbReference>
<accession>A0ABP8XX11</accession>
<evidence type="ECO:0000256" key="2">
    <source>
        <dbReference type="ARBA" id="ARBA00022490"/>
    </source>
</evidence>
<evidence type="ECO:0000313" key="10">
    <source>
        <dbReference type="Proteomes" id="UP001500956"/>
    </source>
</evidence>
<evidence type="ECO:0000313" key="9">
    <source>
        <dbReference type="EMBL" id="GAA4717192.1"/>
    </source>
</evidence>
<organism evidence="9 10">
    <name type="scientific">Isoptericola chiayiensis</name>
    <dbReference type="NCBI Taxonomy" id="579446"/>
    <lineage>
        <taxon>Bacteria</taxon>
        <taxon>Bacillati</taxon>
        <taxon>Actinomycetota</taxon>
        <taxon>Actinomycetes</taxon>
        <taxon>Micrococcales</taxon>
        <taxon>Promicromonosporaceae</taxon>
        <taxon>Isoptericola</taxon>
    </lineage>
</organism>
<keyword evidence="6" id="KW-0804">Transcription</keyword>
<keyword evidence="5" id="KW-0238">DNA-binding</keyword>